<dbReference type="InterPro" id="IPR000873">
    <property type="entry name" value="AMP-dep_synth/lig_dom"/>
</dbReference>
<keyword evidence="2" id="KW-0436">Ligase</keyword>
<keyword evidence="3" id="KW-0547">Nucleotide-binding</keyword>
<comment type="similarity">
    <text evidence="1">Belongs to the ATP-dependent AMP-binding enzyme family.</text>
</comment>
<keyword evidence="4" id="KW-0067">ATP-binding</keyword>
<evidence type="ECO:0000313" key="7">
    <source>
        <dbReference type="EMBL" id="AWR95645.1"/>
    </source>
</evidence>
<dbReference type="GO" id="GO:0004321">
    <property type="term" value="F:fatty-acyl-CoA synthase activity"/>
    <property type="evidence" value="ECO:0007669"/>
    <property type="project" value="TreeGrafter"/>
</dbReference>
<protein>
    <submittedName>
        <fullName evidence="7">AMP-dependent synthetase</fullName>
    </submittedName>
</protein>
<name>A0A2U9II34_9CREN</name>
<dbReference type="SUPFAM" id="SSF56801">
    <property type="entry name" value="Acetyl-CoA synthetase-like"/>
    <property type="match status" value="1"/>
</dbReference>
<proteinExistence type="inferred from homology"/>
<dbReference type="RefSeq" id="WP_110271523.1">
    <property type="nucleotide sequence ID" value="NZ_CP029289.2"/>
</dbReference>
<dbReference type="PANTHER" id="PTHR43605:SF10">
    <property type="entry name" value="ACYL-COA SYNTHETASE MEDIUM CHAIN FAMILY MEMBER 3"/>
    <property type="match status" value="1"/>
</dbReference>
<dbReference type="InterPro" id="IPR025110">
    <property type="entry name" value="AMP-bd_C"/>
</dbReference>
<evidence type="ECO:0000313" key="8">
    <source>
        <dbReference type="Proteomes" id="UP000248044"/>
    </source>
</evidence>
<dbReference type="Proteomes" id="UP000248044">
    <property type="component" value="Chromosome"/>
</dbReference>
<dbReference type="Pfam" id="PF13193">
    <property type="entry name" value="AMP-binding_C"/>
    <property type="match status" value="1"/>
</dbReference>
<feature type="domain" description="AMP-binding enzyme C-terminal" evidence="6">
    <location>
        <begin position="422"/>
        <end position="500"/>
    </location>
</feature>
<dbReference type="GO" id="GO:0015645">
    <property type="term" value="F:fatty acid ligase activity"/>
    <property type="evidence" value="ECO:0007669"/>
    <property type="project" value="TreeGrafter"/>
</dbReference>
<dbReference type="Gene3D" id="3.40.50.12780">
    <property type="entry name" value="N-terminal domain of ligase-like"/>
    <property type="match status" value="1"/>
</dbReference>
<evidence type="ECO:0000259" key="5">
    <source>
        <dbReference type="Pfam" id="PF00501"/>
    </source>
</evidence>
<gene>
    <name evidence="7" type="ORF">DFR85_14670</name>
</gene>
<dbReference type="InterPro" id="IPR045851">
    <property type="entry name" value="AMP-bd_C_sf"/>
</dbReference>
<dbReference type="InterPro" id="IPR020845">
    <property type="entry name" value="AMP-binding_CS"/>
</dbReference>
<dbReference type="OrthoDB" id="193284at2157"/>
<dbReference type="PROSITE" id="PS00455">
    <property type="entry name" value="AMP_BINDING"/>
    <property type="match status" value="1"/>
</dbReference>
<evidence type="ECO:0000256" key="4">
    <source>
        <dbReference type="ARBA" id="ARBA00022840"/>
    </source>
</evidence>
<evidence type="ECO:0000256" key="2">
    <source>
        <dbReference type="ARBA" id="ARBA00022598"/>
    </source>
</evidence>
<dbReference type="Gene3D" id="3.30.300.30">
    <property type="match status" value="1"/>
</dbReference>
<accession>A0A2U9II34</accession>
<dbReference type="PANTHER" id="PTHR43605">
    <property type="entry name" value="ACYL-COENZYME A SYNTHETASE"/>
    <property type="match status" value="1"/>
</dbReference>
<dbReference type="KEGG" id="abri:DFR85_14670"/>
<evidence type="ECO:0000256" key="1">
    <source>
        <dbReference type="ARBA" id="ARBA00006432"/>
    </source>
</evidence>
<organism evidence="7 8">
    <name type="scientific">Acidianus brierleyi</name>
    <dbReference type="NCBI Taxonomy" id="41673"/>
    <lineage>
        <taxon>Archaea</taxon>
        <taxon>Thermoproteota</taxon>
        <taxon>Thermoprotei</taxon>
        <taxon>Sulfolobales</taxon>
        <taxon>Sulfolobaceae</taxon>
        <taxon>Acidianus</taxon>
    </lineage>
</organism>
<dbReference type="EMBL" id="CP029289">
    <property type="protein sequence ID" value="AWR95645.1"/>
    <property type="molecule type" value="Genomic_DNA"/>
</dbReference>
<dbReference type="GO" id="GO:0006637">
    <property type="term" value="P:acyl-CoA metabolic process"/>
    <property type="evidence" value="ECO:0007669"/>
    <property type="project" value="TreeGrafter"/>
</dbReference>
<evidence type="ECO:0000259" key="6">
    <source>
        <dbReference type="Pfam" id="PF13193"/>
    </source>
</evidence>
<dbReference type="InterPro" id="IPR042099">
    <property type="entry name" value="ANL_N_sf"/>
</dbReference>
<dbReference type="GO" id="GO:0016405">
    <property type="term" value="F:CoA-ligase activity"/>
    <property type="evidence" value="ECO:0007669"/>
    <property type="project" value="UniProtKB-ARBA"/>
</dbReference>
<reference evidence="7 8" key="1">
    <citation type="submission" date="2018-05" db="EMBL/GenBank/DDBJ databases">
        <title>Complete Genome Sequences of Extremely Thermoacidophilic, Metal-Mobilizing Type-Strain Members of the Archaeal Family Sulfolobaceae: Acidianus brierleyi DSM-1651T, Acidianus sulfidivorans DSM-18786T, Metallosphaera hakonensis DSM-7519T, and Metallosphaera prunae DSM-10039T.</title>
        <authorList>
            <person name="Counts J.A."/>
            <person name="Kelly R.M."/>
        </authorList>
    </citation>
    <scope>NUCLEOTIDE SEQUENCE [LARGE SCALE GENOMIC DNA]</scope>
    <source>
        <strain evidence="7 8">DSM 1651</strain>
    </source>
</reference>
<dbReference type="GeneID" id="36833424"/>
<dbReference type="InterPro" id="IPR051087">
    <property type="entry name" value="Mitochondrial_ACSM"/>
</dbReference>
<evidence type="ECO:0000256" key="3">
    <source>
        <dbReference type="ARBA" id="ARBA00022741"/>
    </source>
</evidence>
<feature type="domain" description="AMP-dependent synthetase/ligase" evidence="5">
    <location>
        <begin position="31"/>
        <end position="355"/>
    </location>
</feature>
<keyword evidence="8" id="KW-1185">Reference proteome</keyword>
<sequence length="509" mass="57656">MKYQELKKEFSWNEALSYFKDNLLSFPKNSDTALVRFDMNYDKISYSFYELYNKSSRLAGFMQGLGVKKGDVISVLASKKAEQPIILLATWMIGAIYQPLFTAFGPLAIEIRTRDVKPKIIFAQEDQIQKLERFNLTIITFPGKTSNSLSFDDAISSEPIKNPNRPSLDDTAILIYTSGTTGKPKGALVSFRLLLNTYVYMKYGIGLKEDDVFWNPADPGWAYGLYYGLIGPLLFGKTIFFLDKPFDPEDTLKFLEDNKITNLAFAPTAYRIIAGKIRDPKKYNLKIRRASSAGEPLNPEIIKWFNTNYGITIKDHYGQSEVGMVVYNGWGYEAETKPGSMGLPAPGYEITTIDEVIAVNSKSEGFCFKGYLADEERTKNVFKGDWYLTGDMAKIDDEGYFWFIGRQDDVVKVSGYRVGPFEIESALITHPSVLETAVVPVDDPVRGHVFKAFVVLKQGYSPSDELAKELLDLVRENYSKHVHLHEIKFVDSLPKTESGKIQRFKLKTM</sequence>
<dbReference type="GO" id="GO:0006633">
    <property type="term" value="P:fatty acid biosynthetic process"/>
    <property type="evidence" value="ECO:0007669"/>
    <property type="project" value="TreeGrafter"/>
</dbReference>
<dbReference type="AlphaFoldDB" id="A0A2U9II34"/>
<dbReference type="Pfam" id="PF00501">
    <property type="entry name" value="AMP-binding"/>
    <property type="match status" value="1"/>
</dbReference>
<dbReference type="GO" id="GO:0005524">
    <property type="term" value="F:ATP binding"/>
    <property type="evidence" value="ECO:0007669"/>
    <property type="project" value="UniProtKB-KW"/>
</dbReference>